<reference evidence="1 2" key="1">
    <citation type="submission" date="2020-01" db="EMBL/GenBank/DDBJ databases">
        <authorList>
            <person name="Rodrigo-Torres L."/>
            <person name="Arahal R. D."/>
            <person name="Lucena T."/>
        </authorList>
    </citation>
    <scope>NUCLEOTIDE SEQUENCE [LARGE SCALE GENOMIC DNA]</scope>
    <source>
        <strain evidence="1 2">CECT 9293</strain>
    </source>
</reference>
<keyword evidence="2" id="KW-1185">Reference proteome</keyword>
<evidence type="ECO:0000313" key="1">
    <source>
        <dbReference type="EMBL" id="CAA7197316.1"/>
    </source>
</evidence>
<gene>
    <name evidence="1" type="ORF">CHRY9293_03371</name>
</gene>
<accession>A0A6N4X886</accession>
<evidence type="ECO:0000313" key="2">
    <source>
        <dbReference type="Proteomes" id="UP000445144"/>
    </source>
</evidence>
<name>A0A6N4X886_9FLAO</name>
<proteinExistence type="predicted"/>
<sequence>MKKDGYFSQCKKTEPLNTTLFQFQHIFTDGFSILASSSAISSLTRMLAKSPMVFNLF</sequence>
<protein>
    <submittedName>
        <fullName evidence="1">Uncharacterized protein</fullName>
    </submittedName>
</protein>
<dbReference type="AlphaFoldDB" id="A0A6N4X886"/>
<dbReference type="Proteomes" id="UP000445144">
    <property type="component" value="Unassembled WGS sequence"/>
</dbReference>
<dbReference type="EMBL" id="CACVBR010000047">
    <property type="protein sequence ID" value="CAA7197316.1"/>
    <property type="molecule type" value="Genomic_DNA"/>
</dbReference>
<organism evidence="1 2">
    <name type="scientific">Chryseobacterium potabilaquae</name>
    <dbReference type="NCBI Taxonomy" id="2675057"/>
    <lineage>
        <taxon>Bacteria</taxon>
        <taxon>Pseudomonadati</taxon>
        <taxon>Bacteroidota</taxon>
        <taxon>Flavobacteriia</taxon>
        <taxon>Flavobacteriales</taxon>
        <taxon>Weeksellaceae</taxon>
        <taxon>Chryseobacterium group</taxon>
        <taxon>Chryseobacterium</taxon>
    </lineage>
</organism>